<dbReference type="GeneID" id="33938684"/>
<dbReference type="EMBL" id="CP006664">
    <property type="protein sequence ID" value="AIJ07464.1"/>
    <property type="molecule type" value="Genomic_DNA"/>
</dbReference>
<dbReference type="KEGG" id="ete:ETEE_0999"/>
<evidence type="ECO:0000256" key="1">
    <source>
        <dbReference type="SAM" id="Phobius"/>
    </source>
</evidence>
<evidence type="ECO:0000313" key="3">
    <source>
        <dbReference type="Proteomes" id="UP000028681"/>
    </source>
</evidence>
<feature type="transmembrane region" description="Helical" evidence="1">
    <location>
        <begin position="164"/>
        <end position="186"/>
    </location>
</feature>
<feature type="transmembrane region" description="Helical" evidence="1">
    <location>
        <begin position="18"/>
        <end position="35"/>
    </location>
</feature>
<keyword evidence="1" id="KW-0472">Membrane</keyword>
<dbReference type="Proteomes" id="UP000028681">
    <property type="component" value="Chromosome"/>
</dbReference>
<dbReference type="RefSeq" id="WP_034165365.1">
    <property type="nucleotide sequence ID" value="NZ_CP006664.1"/>
</dbReference>
<dbReference type="AlphaFoldDB" id="A0A076LP64"/>
<keyword evidence="1" id="KW-1133">Transmembrane helix</keyword>
<gene>
    <name evidence="2" type="ORF">ETEE_0999</name>
</gene>
<keyword evidence="1" id="KW-0812">Transmembrane</keyword>
<accession>A0A076LP64</accession>
<evidence type="ECO:0000313" key="2">
    <source>
        <dbReference type="EMBL" id="AIJ07464.1"/>
    </source>
</evidence>
<dbReference type="HOGENOM" id="CLU_1370364_0_0_6"/>
<proteinExistence type="predicted"/>
<sequence length="209" mass="25158">MPELSVIIQWMNQYPKTGWLLLFIYIVLGVVRHRVINAESGSVFRGLLNLRKRRLEQMLTQPYLNKNAVRLAKRELRQRSLYRLTGLYNYRLQDLAVIMCDRYGLRAGYLKPWRNWLEERDGRIVFNRKWHCFRWRLFLAGQIANAVLLIVFIIYIVSHASAEMVAPFMMLFILVWWFPWLMVTLVPAPRWTREMEVYLEKFNGEQTMV</sequence>
<reference evidence="2 3" key="1">
    <citation type="journal article" date="2012" name="PLoS ONE">
        <title>Edwardsiella comparative phylogenomics reveal the new intra/inter-species taxonomic relationships, virulence evolution and niche adaptation mechanisms.</title>
        <authorList>
            <person name="Yang M."/>
            <person name="Lv Y."/>
            <person name="Xiao J."/>
            <person name="Wu H."/>
            <person name="Zheng H."/>
            <person name="Liu Q."/>
            <person name="Zhang Y."/>
            <person name="Wang Q."/>
        </authorList>
    </citation>
    <scope>NUCLEOTIDE SEQUENCE [LARGE SCALE GENOMIC DNA]</scope>
    <source>
        <strain evidence="3">080813</strain>
    </source>
</reference>
<name>A0A076LP64_9GAMM</name>
<protein>
    <submittedName>
        <fullName evidence="2">Uncharacterized protein</fullName>
    </submittedName>
</protein>
<feature type="transmembrane region" description="Helical" evidence="1">
    <location>
        <begin position="137"/>
        <end position="158"/>
    </location>
</feature>
<organism evidence="2 3">
    <name type="scientific">Edwardsiella anguillarum ET080813</name>
    <dbReference type="NCBI Taxonomy" id="667120"/>
    <lineage>
        <taxon>Bacteria</taxon>
        <taxon>Pseudomonadati</taxon>
        <taxon>Pseudomonadota</taxon>
        <taxon>Gammaproteobacteria</taxon>
        <taxon>Enterobacterales</taxon>
        <taxon>Hafniaceae</taxon>
        <taxon>Edwardsiella</taxon>
    </lineage>
</organism>